<evidence type="ECO:0000313" key="2">
    <source>
        <dbReference type="EMBL" id="MBH5398846.1"/>
    </source>
</evidence>
<sequence>MAAANNRLVTVFGGTGFLGRRVVQHLLRAPEFLVRIASRHPERGRLLFGHDDPRLQSVNVDLRDEGSIAAVVDGAYGAINTVSLYVEHGQETFHSVHVESARRLAAQAHRAGVKRLIHVSGIGSDATSPSLYIRKRGEGELAVRAVFSEATLIRPAVMFGPDDAFLTIILKLLRRYPIYPMFGRGLTRLQPAYVDDVADAITRALLRTETNAITYECAGPRIYTYEQLLRTVAHAAGRSPVLIPVPFTAWHVAGWISELLPRPPVTRNQVELMQIDNIASVGMPGFSELGIPPQSVEQVLPTMLRESIARTSS</sequence>
<name>A0ABS0PPD7_9BRAD</name>
<reference evidence="2 3" key="1">
    <citation type="submission" date="2020-07" db="EMBL/GenBank/DDBJ databases">
        <title>Bradyrhizobium diversity isolated from nodules of indigenous legumes of Western Australia.</title>
        <authorList>
            <person name="Klepa M.S."/>
        </authorList>
    </citation>
    <scope>NUCLEOTIDE SEQUENCE [LARGE SCALE GENOMIC DNA]</scope>
    <source>
        <strain evidence="2 3">CNPSo 4010</strain>
    </source>
</reference>
<dbReference type="InterPro" id="IPR036291">
    <property type="entry name" value="NAD(P)-bd_dom_sf"/>
</dbReference>
<protein>
    <submittedName>
        <fullName evidence="2">Complex I NDUFA9 subunit family protein</fullName>
    </submittedName>
</protein>
<evidence type="ECO:0000259" key="1">
    <source>
        <dbReference type="Pfam" id="PF13460"/>
    </source>
</evidence>
<organism evidence="2 3">
    <name type="scientific">Bradyrhizobium agreste</name>
    <dbReference type="NCBI Taxonomy" id="2751811"/>
    <lineage>
        <taxon>Bacteria</taxon>
        <taxon>Pseudomonadati</taxon>
        <taxon>Pseudomonadota</taxon>
        <taxon>Alphaproteobacteria</taxon>
        <taxon>Hyphomicrobiales</taxon>
        <taxon>Nitrobacteraceae</taxon>
        <taxon>Bradyrhizobium</taxon>
    </lineage>
</organism>
<accession>A0ABS0PPD7</accession>
<dbReference type="RefSeq" id="WP_197960105.1">
    <property type="nucleotide sequence ID" value="NZ_JACCHP010000007.1"/>
</dbReference>
<dbReference type="EMBL" id="JACCHP010000007">
    <property type="protein sequence ID" value="MBH5398846.1"/>
    <property type="molecule type" value="Genomic_DNA"/>
</dbReference>
<dbReference type="PANTHER" id="PTHR12126">
    <property type="entry name" value="NADH-UBIQUINONE OXIDOREDUCTASE 39 KDA SUBUNIT-RELATED"/>
    <property type="match status" value="1"/>
</dbReference>
<dbReference type="SUPFAM" id="SSF51735">
    <property type="entry name" value="NAD(P)-binding Rossmann-fold domains"/>
    <property type="match status" value="1"/>
</dbReference>
<dbReference type="InterPro" id="IPR051207">
    <property type="entry name" value="ComplexI_NDUFA9_subunit"/>
</dbReference>
<feature type="domain" description="NAD(P)-binding" evidence="1">
    <location>
        <begin position="13"/>
        <end position="129"/>
    </location>
</feature>
<dbReference type="CDD" id="cd05271">
    <property type="entry name" value="NDUFA9_like_SDR_a"/>
    <property type="match status" value="1"/>
</dbReference>
<gene>
    <name evidence="2" type="ORF">HZZ13_13745</name>
</gene>
<dbReference type="Pfam" id="PF13460">
    <property type="entry name" value="NAD_binding_10"/>
    <property type="match status" value="1"/>
</dbReference>
<dbReference type="InterPro" id="IPR016040">
    <property type="entry name" value="NAD(P)-bd_dom"/>
</dbReference>
<keyword evidence="3" id="KW-1185">Reference proteome</keyword>
<evidence type="ECO:0000313" key="3">
    <source>
        <dbReference type="Proteomes" id="UP000807370"/>
    </source>
</evidence>
<dbReference type="Gene3D" id="3.40.50.720">
    <property type="entry name" value="NAD(P)-binding Rossmann-like Domain"/>
    <property type="match status" value="1"/>
</dbReference>
<proteinExistence type="predicted"/>
<dbReference type="PANTHER" id="PTHR12126:SF11">
    <property type="entry name" value="NADH DEHYDROGENASE [UBIQUINONE] 1 ALPHA SUBCOMPLEX SUBUNIT 9, MITOCHONDRIAL"/>
    <property type="match status" value="1"/>
</dbReference>
<dbReference type="Proteomes" id="UP000807370">
    <property type="component" value="Unassembled WGS sequence"/>
</dbReference>
<comment type="caution">
    <text evidence="2">The sequence shown here is derived from an EMBL/GenBank/DDBJ whole genome shotgun (WGS) entry which is preliminary data.</text>
</comment>